<dbReference type="KEGG" id="apac:S7S_00285"/>
<dbReference type="PANTHER" id="PTHR23117">
    <property type="entry name" value="GUANYLATE KINASE-RELATED"/>
    <property type="match status" value="1"/>
</dbReference>
<dbReference type="STRING" id="391936.S7S_00285"/>
<evidence type="ECO:0000256" key="6">
    <source>
        <dbReference type="ARBA" id="ARBA00022777"/>
    </source>
</evidence>
<name>A0A0B4XHF1_9GAMM</name>
<proteinExistence type="inferred from homology"/>
<evidence type="ECO:0000256" key="2">
    <source>
        <dbReference type="ARBA" id="ARBA00012961"/>
    </source>
</evidence>
<dbReference type="InterPro" id="IPR017665">
    <property type="entry name" value="Guanylate_kinase"/>
</dbReference>
<dbReference type="Pfam" id="PF00625">
    <property type="entry name" value="Guanylate_kin"/>
    <property type="match status" value="1"/>
</dbReference>
<dbReference type="InterPro" id="IPR020590">
    <property type="entry name" value="Guanylate_kinase_CS"/>
</dbReference>
<dbReference type="HAMAP" id="MF_00328">
    <property type="entry name" value="Guanylate_kinase"/>
    <property type="match status" value="1"/>
</dbReference>
<evidence type="ECO:0000313" key="11">
    <source>
        <dbReference type="EMBL" id="AJD46481.1"/>
    </source>
</evidence>
<dbReference type="NCBIfam" id="TIGR03263">
    <property type="entry name" value="guanyl_kin"/>
    <property type="match status" value="1"/>
</dbReference>
<comment type="subcellular location">
    <subcellularLocation>
        <location evidence="9">Cytoplasm</location>
    </subcellularLocation>
</comment>
<accession>A0A0B4XHF1</accession>
<feature type="domain" description="Guanylate kinase-like" evidence="10">
    <location>
        <begin position="8"/>
        <end position="186"/>
    </location>
</feature>
<dbReference type="GO" id="GO:0005524">
    <property type="term" value="F:ATP binding"/>
    <property type="evidence" value="ECO:0007669"/>
    <property type="project" value="UniProtKB-UniRule"/>
</dbReference>
<evidence type="ECO:0000256" key="1">
    <source>
        <dbReference type="ARBA" id="ARBA00005790"/>
    </source>
</evidence>
<protein>
    <recommendedName>
        <fullName evidence="3 9">Guanylate kinase</fullName>
        <ecNumber evidence="2 9">2.7.4.8</ecNumber>
    </recommendedName>
    <alternativeName>
        <fullName evidence="8 9">GMP kinase</fullName>
    </alternativeName>
</protein>
<comment type="similarity">
    <text evidence="1 9">Belongs to the guanylate kinase family.</text>
</comment>
<dbReference type="SUPFAM" id="SSF52540">
    <property type="entry name" value="P-loop containing nucleoside triphosphate hydrolases"/>
    <property type="match status" value="1"/>
</dbReference>
<dbReference type="AlphaFoldDB" id="A0A0B4XHF1"/>
<dbReference type="GO" id="GO:0005829">
    <property type="term" value="C:cytosol"/>
    <property type="evidence" value="ECO:0007669"/>
    <property type="project" value="TreeGrafter"/>
</dbReference>
<dbReference type="FunFam" id="3.30.63.10:FF:000002">
    <property type="entry name" value="Guanylate kinase 1"/>
    <property type="match status" value="1"/>
</dbReference>
<dbReference type="CDD" id="cd00071">
    <property type="entry name" value="GMPK"/>
    <property type="match status" value="1"/>
</dbReference>
<dbReference type="InterPro" id="IPR027417">
    <property type="entry name" value="P-loop_NTPase"/>
</dbReference>
<evidence type="ECO:0000259" key="10">
    <source>
        <dbReference type="PROSITE" id="PS50052"/>
    </source>
</evidence>
<dbReference type="InterPro" id="IPR008144">
    <property type="entry name" value="Guanylate_kin-like_dom"/>
</dbReference>
<dbReference type="InterPro" id="IPR008145">
    <property type="entry name" value="GK/Ca_channel_bsu"/>
</dbReference>
<dbReference type="GO" id="GO:0004385">
    <property type="term" value="F:GMP kinase activity"/>
    <property type="evidence" value="ECO:0007669"/>
    <property type="project" value="UniProtKB-UniRule"/>
</dbReference>
<dbReference type="SMART" id="SM00072">
    <property type="entry name" value="GuKc"/>
    <property type="match status" value="1"/>
</dbReference>
<evidence type="ECO:0000256" key="9">
    <source>
        <dbReference type="HAMAP-Rule" id="MF_00328"/>
    </source>
</evidence>
<evidence type="ECO:0000256" key="5">
    <source>
        <dbReference type="ARBA" id="ARBA00022741"/>
    </source>
</evidence>
<dbReference type="PROSITE" id="PS00856">
    <property type="entry name" value="GUANYLATE_KINASE_1"/>
    <property type="match status" value="1"/>
</dbReference>
<keyword evidence="12" id="KW-1185">Reference proteome</keyword>
<gene>
    <name evidence="9" type="primary">gmk</name>
    <name evidence="11" type="ORF">S7S_00285</name>
</gene>
<evidence type="ECO:0000256" key="4">
    <source>
        <dbReference type="ARBA" id="ARBA00022679"/>
    </source>
</evidence>
<dbReference type="EC" id="2.7.4.8" evidence="2 9"/>
<evidence type="ECO:0000256" key="3">
    <source>
        <dbReference type="ARBA" id="ARBA00016296"/>
    </source>
</evidence>
<evidence type="ECO:0000256" key="8">
    <source>
        <dbReference type="ARBA" id="ARBA00030128"/>
    </source>
</evidence>
<sequence length="214" mass="23345">MHPVSHRGSLFIVSAPSGAGKTSLVAALVAQMPNVCISVSHTTRAMRPGEEEGVNYHFTDRESFLRLVADGRFLEHAEVFGNLYGTSADWVEQKLAEGLDVILEIDWQGAVQVRHLVPAATSIFILPPSLPELEKRLRGRGQDDDAVIAHRLSGAQEEMAHYAEFDYLVVNDTFDHALGDLKAILHASRLSQARQQETLAEAIGELLSSPPANG</sequence>
<feature type="binding site" evidence="9">
    <location>
        <begin position="15"/>
        <end position="22"/>
    </location>
    <ligand>
        <name>ATP</name>
        <dbReference type="ChEBI" id="CHEBI:30616"/>
    </ligand>
</feature>
<reference evidence="11 12" key="1">
    <citation type="journal article" date="2012" name="J. Bacteriol.">
        <title>Genome sequence of an alkane-degrading bacterium, Alcanivorax pacificus type strain W11-5, isolated from deep sea sediment.</title>
        <authorList>
            <person name="Lai Q."/>
            <person name="Shao Z."/>
        </authorList>
    </citation>
    <scope>NUCLEOTIDE SEQUENCE [LARGE SCALE GENOMIC DNA]</scope>
    <source>
        <strain evidence="11 12">W11-5</strain>
    </source>
</reference>
<dbReference type="Proteomes" id="UP000006764">
    <property type="component" value="Chromosome"/>
</dbReference>
<dbReference type="Gene3D" id="3.40.50.300">
    <property type="entry name" value="P-loop containing nucleotide triphosphate hydrolases"/>
    <property type="match status" value="1"/>
</dbReference>
<dbReference type="EMBL" id="CP004387">
    <property type="protein sequence ID" value="AJD46481.1"/>
    <property type="molecule type" value="Genomic_DNA"/>
</dbReference>
<keyword evidence="4 9" id="KW-0808">Transferase</keyword>
<dbReference type="PANTHER" id="PTHR23117:SF13">
    <property type="entry name" value="GUANYLATE KINASE"/>
    <property type="match status" value="1"/>
</dbReference>
<keyword evidence="6 9" id="KW-0418">Kinase</keyword>
<keyword evidence="5 9" id="KW-0547">Nucleotide-binding</keyword>
<evidence type="ECO:0000256" key="7">
    <source>
        <dbReference type="ARBA" id="ARBA00022840"/>
    </source>
</evidence>
<keyword evidence="7 9" id="KW-0067">ATP-binding</keyword>
<dbReference type="PROSITE" id="PS50052">
    <property type="entry name" value="GUANYLATE_KINASE_2"/>
    <property type="match status" value="1"/>
</dbReference>
<comment type="catalytic activity">
    <reaction evidence="9">
        <text>GMP + ATP = GDP + ADP</text>
        <dbReference type="Rhea" id="RHEA:20780"/>
        <dbReference type="ChEBI" id="CHEBI:30616"/>
        <dbReference type="ChEBI" id="CHEBI:58115"/>
        <dbReference type="ChEBI" id="CHEBI:58189"/>
        <dbReference type="ChEBI" id="CHEBI:456216"/>
        <dbReference type="EC" id="2.7.4.8"/>
    </reaction>
</comment>
<organism evidence="11 12">
    <name type="scientific">Isoalcanivorax pacificus W11-5</name>
    <dbReference type="NCBI Taxonomy" id="391936"/>
    <lineage>
        <taxon>Bacteria</taxon>
        <taxon>Pseudomonadati</taxon>
        <taxon>Pseudomonadota</taxon>
        <taxon>Gammaproteobacteria</taxon>
        <taxon>Oceanospirillales</taxon>
        <taxon>Alcanivoracaceae</taxon>
        <taxon>Isoalcanivorax</taxon>
    </lineage>
</organism>
<keyword evidence="9" id="KW-0963">Cytoplasm</keyword>
<dbReference type="HOGENOM" id="CLU_001715_1_0_6"/>
<evidence type="ECO:0000313" key="12">
    <source>
        <dbReference type="Proteomes" id="UP000006764"/>
    </source>
</evidence>
<comment type="function">
    <text evidence="9">Essential for recycling GMP and indirectly, cGMP.</text>
</comment>
<dbReference type="Gene3D" id="3.30.63.10">
    <property type="entry name" value="Guanylate Kinase phosphate binding domain"/>
    <property type="match status" value="1"/>
</dbReference>